<name>A0A1B3ZEX9_9SPHN</name>
<keyword evidence="1" id="KW-1133">Transmembrane helix</keyword>
<feature type="transmembrane region" description="Helical" evidence="1">
    <location>
        <begin position="56"/>
        <end position="78"/>
    </location>
</feature>
<dbReference type="InterPro" id="IPR046289">
    <property type="entry name" value="DUF6326"/>
</dbReference>
<evidence type="ECO:0000313" key="2">
    <source>
        <dbReference type="EMBL" id="AOH85988.1"/>
    </source>
</evidence>
<keyword evidence="1" id="KW-0472">Membrane</keyword>
<keyword evidence="3" id="KW-1185">Reference proteome</keyword>
<dbReference type="Proteomes" id="UP000094256">
    <property type="component" value="Chromosome"/>
</dbReference>
<dbReference type="AlphaFoldDB" id="A0A1B3ZEX9"/>
<dbReference type="EMBL" id="CP014168">
    <property type="protein sequence ID" value="AOH85988.1"/>
    <property type="molecule type" value="Genomic_DNA"/>
</dbReference>
<dbReference type="KEGG" id="span:AWL63_20540"/>
<sequence length="137" mass="14837">MVLEEYRAPAKLKLAALWASTMFCYIYGDYFGLYVAGTLADMSHGTMGPLGHATPGVLTGVSLMMAIPSLMIALSLLLPASICRWACIVLGLFYTAIMAVSLPGSEPFYKVLAAIEMALTLTITAVAIRWPREMRRG</sequence>
<dbReference type="STRING" id="1560345.AWL63_20540"/>
<evidence type="ECO:0000313" key="3">
    <source>
        <dbReference type="Proteomes" id="UP000094256"/>
    </source>
</evidence>
<keyword evidence="1" id="KW-0812">Transmembrane</keyword>
<protein>
    <recommendedName>
        <fullName evidence="4">DUF4345 domain-containing protein</fullName>
    </recommendedName>
</protein>
<evidence type="ECO:0000256" key="1">
    <source>
        <dbReference type="SAM" id="Phobius"/>
    </source>
</evidence>
<feature type="transmembrane region" description="Helical" evidence="1">
    <location>
        <begin position="12"/>
        <end position="36"/>
    </location>
</feature>
<gene>
    <name evidence="2" type="ORF">AWL63_20540</name>
</gene>
<accession>A0A1B3ZEX9</accession>
<reference evidence="2 3" key="1">
    <citation type="submission" date="2016-01" db="EMBL/GenBank/DDBJ databases">
        <title>Complete genome and mega plasmid sequence of Sphingomonas panacis DCY99 elicits systemic resistance in rice to Xanthomonas oryzae.</title>
        <authorList>
            <person name="Kim Y.J."/>
            <person name="Yang D.C."/>
            <person name="Sing P."/>
        </authorList>
    </citation>
    <scope>NUCLEOTIDE SEQUENCE [LARGE SCALE GENOMIC DNA]</scope>
    <source>
        <strain evidence="2 3">DCY99</strain>
    </source>
</reference>
<evidence type="ECO:0008006" key="4">
    <source>
        <dbReference type="Google" id="ProtNLM"/>
    </source>
</evidence>
<feature type="transmembrane region" description="Helical" evidence="1">
    <location>
        <begin position="85"/>
        <end position="102"/>
    </location>
</feature>
<organism evidence="2 3">
    <name type="scientific">Sphingomonas panacis</name>
    <dbReference type="NCBI Taxonomy" id="1560345"/>
    <lineage>
        <taxon>Bacteria</taxon>
        <taxon>Pseudomonadati</taxon>
        <taxon>Pseudomonadota</taxon>
        <taxon>Alphaproteobacteria</taxon>
        <taxon>Sphingomonadales</taxon>
        <taxon>Sphingomonadaceae</taxon>
        <taxon>Sphingomonas</taxon>
    </lineage>
</organism>
<feature type="transmembrane region" description="Helical" evidence="1">
    <location>
        <begin position="108"/>
        <end position="128"/>
    </location>
</feature>
<dbReference type="OrthoDB" id="1551186at2"/>
<dbReference type="Pfam" id="PF19851">
    <property type="entry name" value="DUF6326"/>
    <property type="match status" value="1"/>
</dbReference>
<proteinExistence type="predicted"/>